<protein>
    <submittedName>
        <fullName evidence="1">Putative papain-like cysteine peptidase</fullName>
    </submittedName>
</protein>
<gene>
    <name evidence="1" type="ORF">Klosneuvirus_3_25</name>
</gene>
<evidence type="ECO:0000313" key="1">
    <source>
        <dbReference type="EMBL" id="ARF11890.1"/>
    </source>
</evidence>
<reference evidence="1" key="1">
    <citation type="journal article" date="2017" name="Science">
        <title>Giant viruses with an expanded complement of translation system components.</title>
        <authorList>
            <person name="Schulz F."/>
            <person name="Yutin N."/>
            <person name="Ivanova N.N."/>
            <person name="Ortega D.R."/>
            <person name="Lee T.K."/>
            <person name="Vierheilig J."/>
            <person name="Daims H."/>
            <person name="Horn M."/>
            <person name="Wagner M."/>
            <person name="Jensen G.J."/>
            <person name="Kyrpides N.C."/>
            <person name="Koonin E.V."/>
            <person name="Woyke T."/>
        </authorList>
    </citation>
    <scope>NUCLEOTIDE SEQUENCE</scope>
    <source>
        <strain evidence="1">KNV1</strain>
    </source>
</reference>
<accession>A0A1V0SJJ0</accession>
<organism evidence="1">
    <name type="scientific">Klosneuvirus KNV1</name>
    <dbReference type="NCBI Taxonomy" id="1977640"/>
    <lineage>
        <taxon>Viruses</taxon>
        <taxon>Varidnaviria</taxon>
        <taxon>Bamfordvirae</taxon>
        <taxon>Nucleocytoviricota</taxon>
        <taxon>Megaviricetes</taxon>
        <taxon>Imitervirales</taxon>
        <taxon>Mimiviridae</taxon>
        <taxon>Klosneuvirinae</taxon>
        <taxon>Klosneuvirus</taxon>
    </lineage>
</organism>
<dbReference type="InterPro" id="IPR014903">
    <property type="entry name" value="DUF1796"/>
</dbReference>
<name>A0A1V0SJJ0_9VIRU</name>
<dbReference type="EMBL" id="KY684110">
    <property type="protein sequence ID" value="ARF11890.1"/>
    <property type="molecule type" value="Genomic_DNA"/>
</dbReference>
<sequence length="208" mass="24713">MEFIPLGSTCSVAYQLQQLKLRQCAYPFDWLRNESMEDITKTIKNNFADFVTSCCKVTESDKFPISTDDQFPEKNINKDKSLIMKNKYNMKFYHDFDDKTTIEQVNEKYQRRINRFISAIKEQKNICFVRDELKPNKLTDTMITDFIRELKNINPLIEVKIIIILHNPKNQPVKLQSSENITIVNDTADFEDWIRPNLNWKDIFDLKI</sequence>
<proteinExistence type="predicted"/>
<dbReference type="Pfam" id="PF08795">
    <property type="entry name" value="DUF1796"/>
    <property type="match status" value="1"/>
</dbReference>